<proteinExistence type="inferred from homology"/>
<reference evidence="7 8" key="1">
    <citation type="submission" date="2024-04" db="EMBL/GenBank/DDBJ databases">
        <authorList>
            <person name="Waldvogel A.-M."/>
            <person name="Schoenle A."/>
        </authorList>
    </citation>
    <scope>NUCLEOTIDE SEQUENCE [LARGE SCALE GENOMIC DNA]</scope>
</reference>
<dbReference type="InterPro" id="IPR040640">
    <property type="entry name" value="MyoX_N_SH3"/>
</dbReference>
<keyword evidence="5" id="KW-0009">Actin-binding</keyword>
<comment type="caution">
    <text evidence="5">Lacks conserved residue(s) required for the propagation of feature annotation.</text>
</comment>
<evidence type="ECO:0000256" key="3">
    <source>
        <dbReference type="ARBA" id="ARBA00023123"/>
    </source>
</evidence>
<dbReference type="Gene3D" id="3.40.850.10">
    <property type="entry name" value="Kinesin motor domain"/>
    <property type="match status" value="1"/>
</dbReference>
<evidence type="ECO:0000259" key="6">
    <source>
        <dbReference type="PROSITE" id="PS51456"/>
    </source>
</evidence>
<dbReference type="InterPro" id="IPR036961">
    <property type="entry name" value="Kinesin_motor_dom_sf"/>
</dbReference>
<dbReference type="GO" id="GO:0003774">
    <property type="term" value="F:cytoskeletal motor activity"/>
    <property type="evidence" value="ECO:0007669"/>
    <property type="project" value="InterPro"/>
</dbReference>
<dbReference type="PROSITE" id="PS51456">
    <property type="entry name" value="MYOSIN_MOTOR"/>
    <property type="match status" value="1"/>
</dbReference>
<dbReference type="Pfam" id="PF18597">
    <property type="entry name" value="SH3_19"/>
    <property type="match status" value="1"/>
</dbReference>
<evidence type="ECO:0000256" key="2">
    <source>
        <dbReference type="ARBA" id="ARBA00022840"/>
    </source>
</evidence>
<dbReference type="GO" id="GO:0005524">
    <property type="term" value="F:ATP binding"/>
    <property type="evidence" value="ECO:0007669"/>
    <property type="project" value="UniProtKB-KW"/>
</dbReference>
<gene>
    <name evidence="7" type="ORF">KC01_LOCUS7247</name>
</gene>
<evidence type="ECO:0000256" key="1">
    <source>
        <dbReference type="ARBA" id="ARBA00022741"/>
    </source>
</evidence>
<sequence length="112" mass="12492">MESFFTEGARVWVKEKEQLVPATVNSCGDGTLVLTTDYGEVLYLQTAEVTREKVYAMHPSSISGVEDMSALAELHEAAIMHNLHQRYQKDNIYVSAALINVVVIDTLSIFNK</sequence>
<keyword evidence="3 5" id="KW-0518">Myosin</keyword>
<dbReference type="InterPro" id="IPR001609">
    <property type="entry name" value="Myosin_head_motor_dom-like"/>
</dbReference>
<dbReference type="Proteomes" id="UP001497482">
    <property type="component" value="Chromosome 12"/>
</dbReference>
<keyword evidence="4" id="KW-0505">Motor protein</keyword>
<comment type="similarity">
    <text evidence="5">Belongs to the TRAFAC class myosin-kinesin ATPase superfamily. Myosin family.</text>
</comment>
<evidence type="ECO:0000256" key="4">
    <source>
        <dbReference type="ARBA" id="ARBA00023175"/>
    </source>
</evidence>
<evidence type="ECO:0000313" key="8">
    <source>
        <dbReference type="Proteomes" id="UP001497482"/>
    </source>
</evidence>
<protein>
    <recommendedName>
        <fullName evidence="6">Myosin motor domain-containing protein</fullName>
    </recommendedName>
</protein>
<dbReference type="InterPro" id="IPR027417">
    <property type="entry name" value="P-loop_NTPase"/>
</dbReference>
<dbReference type="EMBL" id="OZ035834">
    <property type="protein sequence ID" value="CAL1575739.1"/>
    <property type="molecule type" value="Genomic_DNA"/>
</dbReference>
<evidence type="ECO:0000313" key="7">
    <source>
        <dbReference type="EMBL" id="CAL1575739.1"/>
    </source>
</evidence>
<accession>A0AAV2JKE8</accession>
<name>A0AAV2JKE8_KNICA</name>
<keyword evidence="2" id="KW-0067">ATP-binding</keyword>
<feature type="domain" description="Myosin motor" evidence="6">
    <location>
        <begin position="63"/>
        <end position="112"/>
    </location>
</feature>
<dbReference type="GO" id="GO:0016459">
    <property type="term" value="C:myosin complex"/>
    <property type="evidence" value="ECO:0007669"/>
    <property type="project" value="UniProtKB-KW"/>
</dbReference>
<keyword evidence="8" id="KW-1185">Reference proteome</keyword>
<dbReference type="GO" id="GO:0003779">
    <property type="term" value="F:actin binding"/>
    <property type="evidence" value="ECO:0007669"/>
    <property type="project" value="UniProtKB-KW"/>
</dbReference>
<keyword evidence="1" id="KW-0547">Nucleotide-binding</keyword>
<organism evidence="7 8">
    <name type="scientific">Knipowitschia caucasica</name>
    <name type="common">Caucasian dwarf goby</name>
    <name type="synonym">Pomatoschistus caucasicus</name>
    <dbReference type="NCBI Taxonomy" id="637954"/>
    <lineage>
        <taxon>Eukaryota</taxon>
        <taxon>Metazoa</taxon>
        <taxon>Chordata</taxon>
        <taxon>Craniata</taxon>
        <taxon>Vertebrata</taxon>
        <taxon>Euteleostomi</taxon>
        <taxon>Actinopterygii</taxon>
        <taxon>Neopterygii</taxon>
        <taxon>Teleostei</taxon>
        <taxon>Neoteleostei</taxon>
        <taxon>Acanthomorphata</taxon>
        <taxon>Gobiaria</taxon>
        <taxon>Gobiiformes</taxon>
        <taxon>Gobioidei</taxon>
        <taxon>Gobiidae</taxon>
        <taxon>Gobiinae</taxon>
        <taxon>Knipowitschia</taxon>
    </lineage>
</organism>
<evidence type="ECO:0000256" key="5">
    <source>
        <dbReference type="PROSITE-ProRule" id="PRU00782"/>
    </source>
</evidence>
<dbReference type="SUPFAM" id="SSF52540">
    <property type="entry name" value="P-loop containing nucleoside triphosphate hydrolases"/>
    <property type="match status" value="1"/>
</dbReference>
<dbReference type="AlphaFoldDB" id="A0AAV2JKE8"/>